<protein>
    <submittedName>
        <fullName evidence="1">Uncharacterized protein</fullName>
    </submittedName>
</protein>
<accession>A0A218XC29</accession>
<evidence type="ECO:0000313" key="1">
    <source>
        <dbReference type="EMBL" id="OWM81912.1"/>
    </source>
</evidence>
<gene>
    <name evidence="1" type="ORF">CDL15_Pgr007951</name>
</gene>
<reference evidence="2" key="1">
    <citation type="journal article" date="2017" name="Plant J.">
        <title>The pomegranate (Punica granatum L.) genome and the genomics of punicalagin biosynthesis.</title>
        <authorList>
            <person name="Qin G."/>
            <person name="Xu C."/>
            <person name="Ming R."/>
            <person name="Tang H."/>
            <person name="Guyot R."/>
            <person name="Kramer E.M."/>
            <person name="Hu Y."/>
            <person name="Yi X."/>
            <person name="Qi Y."/>
            <person name="Xu X."/>
            <person name="Gao Z."/>
            <person name="Pan H."/>
            <person name="Jian J."/>
            <person name="Tian Y."/>
            <person name="Yue Z."/>
            <person name="Xu Y."/>
        </authorList>
    </citation>
    <scope>NUCLEOTIDE SEQUENCE [LARGE SCALE GENOMIC DNA]</scope>
    <source>
        <strain evidence="2">cv. Dabenzi</strain>
    </source>
</reference>
<dbReference type="EMBL" id="MTKT01002214">
    <property type="protein sequence ID" value="OWM81912.1"/>
    <property type="molecule type" value="Genomic_DNA"/>
</dbReference>
<organism evidence="1 2">
    <name type="scientific">Punica granatum</name>
    <name type="common">Pomegranate</name>
    <dbReference type="NCBI Taxonomy" id="22663"/>
    <lineage>
        <taxon>Eukaryota</taxon>
        <taxon>Viridiplantae</taxon>
        <taxon>Streptophyta</taxon>
        <taxon>Embryophyta</taxon>
        <taxon>Tracheophyta</taxon>
        <taxon>Spermatophyta</taxon>
        <taxon>Magnoliopsida</taxon>
        <taxon>eudicotyledons</taxon>
        <taxon>Gunneridae</taxon>
        <taxon>Pentapetalae</taxon>
        <taxon>rosids</taxon>
        <taxon>malvids</taxon>
        <taxon>Myrtales</taxon>
        <taxon>Lythraceae</taxon>
        <taxon>Punica</taxon>
    </lineage>
</organism>
<name>A0A218XC29_PUNGR</name>
<dbReference type="Proteomes" id="UP000197138">
    <property type="component" value="Unassembled WGS sequence"/>
</dbReference>
<comment type="caution">
    <text evidence="1">The sequence shown here is derived from an EMBL/GenBank/DDBJ whole genome shotgun (WGS) entry which is preliminary data.</text>
</comment>
<dbReference type="AlphaFoldDB" id="A0A218XC29"/>
<evidence type="ECO:0000313" key="2">
    <source>
        <dbReference type="Proteomes" id="UP000197138"/>
    </source>
</evidence>
<proteinExistence type="predicted"/>
<sequence length="60" mass="7084">MRSMKAWEFEMRKEELKSQERVSIAVKQRLIKVEDGKLLMQLLSTYTPTITETARERLGV</sequence>